<evidence type="ECO:0000313" key="1">
    <source>
        <dbReference type="EMBL" id="QFR02027.1"/>
    </source>
</evidence>
<protein>
    <submittedName>
        <fullName evidence="1">Uncharacterized protein</fullName>
    </submittedName>
</protein>
<dbReference type="Proteomes" id="UP000327294">
    <property type="component" value="Chromosome"/>
</dbReference>
<evidence type="ECO:0000313" key="2">
    <source>
        <dbReference type="Proteomes" id="UP000327294"/>
    </source>
</evidence>
<accession>A0A5P8KG84</accession>
<gene>
    <name evidence="1" type="ORF">F9278_44235</name>
</gene>
<organism evidence="1 2">
    <name type="scientific">Streptomyces phaeolivaceus</name>
    <dbReference type="NCBI Taxonomy" id="2653200"/>
    <lineage>
        <taxon>Bacteria</taxon>
        <taxon>Bacillati</taxon>
        <taxon>Actinomycetota</taxon>
        <taxon>Actinomycetes</taxon>
        <taxon>Kitasatosporales</taxon>
        <taxon>Streptomycetaceae</taxon>
        <taxon>Streptomyces</taxon>
    </lineage>
</organism>
<dbReference type="EMBL" id="CP045096">
    <property type="protein sequence ID" value="QFR02027.1"/>
    <property type="molecule type" value="Genomic_DNA"/>
</dbReference>
<dbReference type="RefSeq" id="WP_152173348.1">
    <property type="nucleotide sequence ID" value="NZ_CP045096.1"/>
</dbReference>
<keyword evidence="2" id="KW-1185">Reference proteome</keyword>
<reference evidence="1 2" key="1">
    <citation type="submission" date="2019-10" db="EMBL/GenBank/DDBJ databases">
        <title>Streptomyces sp. strain GY16 isolated from leaves of Broussonetia papyrifera.</title>
        <authorList>
            <person name="Mo P."/>
        </authorList>
    </citation>
    <scope>NUCLEOTIDE SEQUENCE [LARGE SCALE GENOMIC DNA]</scope>
    <source>
        <strain evidence="1 2">GY16</strain>
    </source>
</reference>
<name>A0A5P8KG84_9ACTN</name>
<dbReference type="KEGG" id="sphv:F9278_44235"/>
<sequence length="204" mass="23239">MSEHRIEDLVAESIRLLDDHTASGDPRVRDWFAKLYGFQDGFDCSFTHFRVRDILLRRGYAYRFPLDRHPDHEDGYVDPPFLYCDAGTDLWRRMVSAGELRGPDADPPRRTPLIDVVREIAVAAEKSGDHELVGEWYAFGCETLLGGPAGCPFDVDELADMPAVRDLRAVVRRTDTLAVARRSPYASPVECADDNELAAWWWRL</sequence>
<dbReference type="AlphaFoldDB" id="A0A5P8KG84"/>
<proteinExistence type="predicted"/>